<evidence type="ECO:0000256" key="1">
    <source>
        <dbReference type="SAM" id="Phobius"/>
    </source>
</evidence>
<name>X6LK70_RETFI</name>
<dbReference type="EMBL" id="ASPP01036932">
    <property type="protein sequence ID" value="ETO01994.1"/>
    <property type="molecule type" value="Genomic_DNA"/>
</dbReference>
<feature type="transmembrane region" description="Helical" evidence="1">
    <location>
        <begin position="110"/>
        <end position="133"/>
    </location>
</feature>
<dbReference type="AlphaFoldDB" id="X6LK70"/>
<feature type="transmembrane region" description="Helical" evidence="1">
    <location>
        <begin position="72"/>
        <end position="90"/>
    </location>
</feature>
<keyword evidence="1" id="KW-1133">Transmembrane helix</keyword>
<keyword evidence="3" id="KW-1185">Reference proteome</keyword>
<keyword evidence="1" id="KW-0812">Transmembrane</keyword>
<organism evidence="2 3">
    <name type="scientific">Reticulomyxa filosa</name>
    <dbReference type="NCBI Taxonomy" id="46433"/>
    <lineage>
        <taxon>Eukaryota</taxon>
        <taxon>Sar</taxon>
        <taxon>Rhizaria</taxon>
        <taxon>Retaria</taxon>
        <taxon>Foraminifera</taxon>
        <taxon>Monothalamids</taxon>
        <taxon>Reticulomyxidae</taxon>
        <taxon>Reticulomyxa</taxon>
    </lineage>
</organism>
<dbReference type="Proteomes" id="UP000023152">
    <property type="component" value="Unassembled WGS sequence"/>
</dbReference>
<accession>X6LK70</accession>
<reference evidence="2 3" key="1">
    <citation type="journal article" date="2013" name="Curr. Biol.">
        <title>The Genome of the Foraminiferan Reticulomyxa filosa.</title>
        <authorList>
            <person name="Glockner G."/>
            <person name="Hulsmann N."/>
            <person name="Schleicher M."/>
            <person name="Noegel A.A."/>
            <person name="Eichinger L."/>
            <person name="Gallinger C."/>
            <person name="Pawlowski J."/>
            <person name="Sierra R."/>
            <person name="Euteneuer U."/>
            <person name="Pillet L."/>
            <person name="Moustafa A."/>
            <person name="Platzer M."/>
            <person name="Groth M."/>
            <person name="Szafranski K."/>
            <person name="Schliwa M."/>
        </authorList>
    </citation>
    <scope>NUCLEOTIDE SEQUENCE [LARGE SCALE GENOMIC DNA]</scope>
</reference>
<feature type="non-terminal residue" evidence="2">
    <location>
        <position position="1"/>
    </location>
</feature>
<evidence type="ECO:0000313" key="2">
    <source>
        <dbReference type="EMBL" id="ETO01994.1"/>
    </source>
</evidence>
<sequence length="152" mass="17613">PVLKTFNEHWFKQARHHQHTHKHSVEKRVRSLGANNTEEYKVLVDDDQIFSEQHAVLIDGGSQEQTKHTKKLSLVKAIYGAYGTIYFWALPQKLAYDVLQFTGPVFLSLFIGYAADFNSSSHALRMGMLFPYFSTNKKIMRKKKKKKNKLAK</sequence>
<comment type="caution">
    <text evidence="2">The sequence shown here is derived from an EMBL/GenBank/DDBJ whole genome shotgun (WGS) entry which is preliminary data.</text>
</comment>
<keyword evidence="1" id="KW-0472">Membrane</keyword>
<protein>
    <submittedName>
        <fullName evidence="2">Uncharacterized protein</fullName>
    </submittedName>
</protein>
<evidence type="ECO:0000313" key="3">
    <source>
        <dbReference type="Proteomes" id="UP000023152"/>
    </source>
</evidence>
<proteinExistence type="predicted"/>
<gene>
    <name evidence="2" type="ORF">RFI_35448</name>
</gene>